<evidence type="ECO:0000256" key="5">
    <source>
        <dbReference type="ARBA" id="ARBA00022989"/>
    </source>
</evidence>
<keyword evidence="6 7" id="KW-0472">Membrane</keyword>
<dbReference type="GO" id="GO:0005886">
    <property type="term" value="C:plasma membrane"/>
    <property type="evidence" value="ECO:0007669"/>
    <property type="project" value="UniProtKB-SubCell"/>
</dbReference>
<comment type="subcellular location">
    <subcellularLocation>
        <location evidence="1">Cell membrane</location>
        <topology evidence="1">Multi-pass membrane protein</topology>
    </subcellularLocation>
</comment>
<dbReference type="PANTHER" id="PTHR43124:SF3">
    <property type="entry name" value="CHLORAMPHENICOL EFFLUX PUMP RV0191"/>
    <property type="match status" value="1"/>
</dbReference>
<feature type="transmembrane region" description="Helical" evidence="7">
    <location>
        <begin position="343"/>
        <end position="362"/>
    </location>
</feature>
<name>A0A069AT95_CLODI</name>
<feature type="transmembrane region" description="Helical" evidence="7">
    <location>
        <begin position="150"/>
        <end position="169"/>
    </location>
</feature>
<sequence>MSVEVNKPSIWKNFKVLIILFVAGAFIYALPYLKNYYYDTFAQAFNLTNTQMGSLGSIYGLLAMVSYLFGGFLADRISARKLLSGSLIITGISGLVLTLYPPYIVVFLIHALWGITTILTFWPALVKAVRMLASENEQGKAFGFMESGRGITNAIHLSLVLILFGYISSKVSDKSGLTAIIVLYSAINVIVGVLVFFKLKDNEKEVSAKFDKEAFFAVIKMPHTWIITIIMFCSYSANMSFYYFTPYSTEAFGATVVFASAISILAQYCRPVASAASGLLGDKVGSSKIISYGFILMIAGLLGVIFTPTKSSMIYILLIGCVVIYVSMYAIQGLHYSLLEEGNYSLSISGTAIGIVATLGYLPEVLCPLAAGKILDAFPGVTGYRYYFIVLTIVAIIGLVFTFIWMNMTKERRKELIEMNNNSNENTTKVS</sequence>
<evidence type="ECO:0000259" key="8">
    <source>
        <dbReference type="PROSITE" id="PS50850"/>
    </source>
</evidence>
<dbReference type="SUPFAM" id="SSF103473">
    <property type="entry name" value="MFS general substrate transporter"/>
    <property type="match status" value="1"/>
</dbReference>
<protein>
    <recommendedName>
        <fullName evidence="8">Major facilitator superfamily (MFS) profile domain-containing protein</fullName>
    </recommendedName>
</protein>
<keyword evidence="4 7" id="KW-0812">Transmembrane</keyword>
<feature type="transmembrane region" description="Helical" evidence="7">
    <location>
        <begin position="386"/>
        <end position="406"/>
    </location>
</feature>
<keyword evidence="2" id="KW-0813">Transport</keyword>
<feature type="transmembrane region" description="Helical" evidence="7">
    <location>
        <begin position="313"/>
        <end position="331"/>
    </location>
</feature>
<feature type="transmembrane region" description="Helical" evidence="7">
    <location>
        <begin position="106"/>
        <end position="129"/>
    </location>
</feature>
<evidence type="ECO:0000256" key="4">
    <source>
        <dbReference type="ARBA" id="ARBA00022692"/>
    </source>
</evidence>
<evidence type="ECO:0000256" key="1">
    <source>
        <dbReference type="ARBA" id="ARBA00004651"/>
    </source>
</evidence>
<keyword evidence="3" id="KW-1003">Cell membrane</keyword>
<dbReference type="Gene3D" id="1.20.1250.20">
    <property type="entry name" value="MFS general substrate transporter like domains"/>
    <property type="match status" value="2"/>
</dbReference>
<evidence type="ECO:0000313" key="9">
    <source>
        <dbReference type="EMBL" id="CDS85060.1"/>
    </source>
</evidence>
<dbReference type="PANTHER" id="PTHR43124">
    <property type="entry name" value="PURINE EFFLUX PUMP PBUE"/>
    <property type="match status" value="1"/>
</dbReference>
<feature type="domain" description="Major facilitator superfamily (MFS) profile" evidence="8">
    <location>
        <begin position="16"/>
        <end position="410"/>
    </location>
</feature>
<dbReference type="InterPro" id="IPR011701">
    <property type="entry name" value="MFS"/>
</dbReference>
<evidence type="ECO:0000256" key="6">
    <source>
        <dbReference type="ARBA" id="ARBA00023136"/>
    </source>
</evidence>
<evidence type="ECO:0000256" key="7">
    <source>
        <dbReference type="SAM" id="Phobius"/>
    </source>
</evidence>
<evidence type="ECO:0000313" key="11">
    <source>
        <dbReference type="EMBL" id="CDT64155.1"/>
    </source>
</evidence>
<dbReference type="Pfam" id="PF07690">
    <property type="entry name" value="MFS_1"/>
    <property type="match status" value="1"/>
</dbReference>
<dbReference type="EMBL" id="LK933316">
    <property type="protein sequence ID" value="CDT64155.1"/>
    <property type="molecule type" value="Genomic_DNA"/>
</dbReference>
<evidence type="ECO:0000313" key="10">
    <source>
        <dbReference type="EMBL" id="CDS88575.1"/>
    </source>
</evidence>
<dbReference type="InterPro" id="IPR036259">
    <property type="entry name" value="MFS_trans_sf"/>
</dbReference>
<feature type="transmembrane region" description="Helical" evidence="7">
    <location>
        <begin position="175"/>
        <end position="197"/>
    </location>
</feature>
<dbReference type="PROSITE" id="PS50850">
    <property type="entry name" value="MFS"/>
    <property type="match status" value="1"/>
</dbReference>
<feature type="transmembrane region" description="Helical" evidence="7">
    <location>
        <begin position="289"/>
        <end position="307"/>
    </location>
</feature>
<evidence type="ECO:0000256" key="3">
    <source>
        <dbReference type="ARBA" id="ARBA00022475"/>
    </source>
</evidence>
<proteinExistence type="predicted"/>
<dbReference type="InterPro" id="IPR050189">
    <property type="entry name" value="MFS_Efflux_Transporters"/>
</dbReference>
<dbReference type="EMBL" id="LK932407">
    <property type="protein sequence ID" value="CDS88575.1"/>
    <property type="molecule type" value="Genomic_DNA"/>
</dbReference>
<feature type="transmembrane region" description="Helical" evidence="7">
    <location>
        <begin position="53"/>
        <end position="70"/>
    </location>
</feature>
<gene>
    <name evidence="11" type="ORF">BN1095_620038</name>
    <name evidence="9" type="ORF">BN1096_520073</name>
    <name evidence="10" type="ORF">BN1097_680111</name>
</gene>
<dbReference type="GO" id="GO:0022857">
    <property type="term" value="F:transmembrane transporter activity"/>
    <property type="evidence" value="ECO:0007669"/>
    <property type="project" value="InterPro"/>
</dbReference>
<feature type="transmembrane region" description="Helical" evidence="7">
    <location>
        <begin position="82"/>
        <end position="100"/>
    </location>
</feature>
<organism evidence="11">
    <name type="scientific">Clostridioides difficile</name>
    <name type="common">Peptoclostridium difficile</name>
    <dbReference type="NCBI Taxonomy" id="1496"/>
    <lineage>
        <taxon>Bacteria</taxon>
        <taxon>Bacillati</taxon>
        <taxon>Bacillota</taxon>
        <taxon>Clostridia</taxon>
        <taxon>Peptostreptococcales</taxon>
        <taxon>Peptostreptococcaceae</taxon>
        <taxon>Clostridioides</taxon>
    </lineage>
</organism>
<dbReference type="AlphaFoldDB" id="A0A069AT95"/>
<feature type="transmembrane region" description="Helical" evidence="7">
    <location>
        <begin position="225"/>
        <end position="245"/>
    </location>
</feature>
<dbReference type="EMBL" id="LK932505">
    <property type="protein sequence ID" value="CDS85060.1"/>
    <property type="molecule type" value="Genomic_DNA"/>
</dbReference>
<dbReference type="RefSeq" id="WP_021366852.1">
    <property type="nucleotide sequence ID" value="NZ_BBYB01000182.1"/>
</dbReference>
<dbReference type="InterPro" id="IPR020846">
    <property type="entry name" value="MFS_dom"/>
</dbReference>
<reference evidence="11" key="1">
    <citation type="submission" date="2014-07" db="EMBL/GenBank/DDBJ databases">
        <authorList>
            <person name="Monot Marc"/>
        </authorList>
    </citation>
    <scope>NUCLEOTIDE SEQUENCE</scope>
    <source>
        <strain evidence="11">7032989</strain>
        <strain evidence="10">7032994</strain>
    </source>
</reference>
<accession>A0A069AT95</accession>
<keyword evidence="5 7" id="KW-1133">Transmembrane helix</keyword>
<dbReference type="CDD" id="cd06174">
    <property type="entry name" value="MFS"/>
    <property type="match status" value="1"/>
</dbReference>
<feature type="transmembrane region" description="Helical" evidence="7">
    <location>
        <begin position="16"/>
        <end position="33"/>
    </location>
</feature>
<evidence type="ECO:0000256" key="2">
    <source>
        <dbReference type="ARBA" id="ARBA00022448"/>
    </source>
</evidence>